<dbReference type="EMBL" id="CP158487">
    <property type="protein sequence ID" value="XDN89614.1"/>
    <property type="molecule type" value="Genomic_DNA"/>
</dbReference>
<keyword evidence="5" id="KW-1133">Transmembrane helix</keyword>
<evidence type="ECO:0000313" key="7">
    <source>
        <dbReference type="EMBL" id="XDN89614.1"/>
    </source>
</evidence>
<feature type="region of interest" description="Disordered" evidence="4">
    <location>
        <begin position="106"/>
        <end position="131"/>
    </location>
</feature>
<feature type="domain" description="Gram-positive cocci surface proteins LPxTG" evidence="6">
    <location>
        <begin position="199"/>
        <end position="234"/>
    </location>
</feature>
<dbReference type="InterPro" id="IPR019931">
    <property type="entry name" value="LPXTG_anchor"/>
</dbReference>
<dbReference type="AlphaFoldDB" id="A0AB39JA86"/>
<feature type="transmembrane region" description="Helical" evidence="5">
    <location>
        <begin position="206"/>
        <end position="226"/>
    </location>
</feature>
<evidence type="ECO:0000256" key="3">
    <source>
        <dbReference type="ARBA" id="ARBA00023088"/>
    </source>
</evidence>
<keyword evidence="5" id="KW-0472">Membrane</keyword>
<gene>
    <name evidence="7" type="ORF">TM074_02805</name>
</gene>
<keyword evidence="1" id="KW-0134">Cell wall</keyword>
<organism evidence="7">
    <name type="scientific">Candidatus Nanosynbacter sp. TM7-074</name>
    <dbReference type="NCBI Taxonomy" id="3158573"/>
    <lineage>
        <taxon>Bacteria</taxon>
        <taxon>Candidatus Saccharimonadota</taxon>
        <taxon>Candidatus Saccharimonadia</taxon>
        <taxon>Candidatus Nanosynbacterales</taxon>
        <taxon>Candidatus Nanosynbacteraceae</taxon>
        <taxon>Candidatus Nanosynbacter</taxon>
    </lineage>
</organism>
<feature type="compositionally biased region" description="Basic and acidic residues" evidence="4">
    <location>
        <begin position="117"/>
        <end position="131"/>
    </location>
</feature>
<evidence type="ECO:0000259" key="6">
    <source>
        <dbReference type="PROSITE" id="PS50847"/>
    </source>
</evidence>
<accession>A0AB39JA86</accession>
<sequence>MSDFNAAKVRAQAVLGNANASQAQIDNANQQLAAAIAALTTDKQLVQNIINSLPTQPQYIQDEPEVKQALLDAKAVNDAANPSVEEVRSKADALAAAIGRAVASETARQDAATNSLRDARDKLNSPSLGRDEMPNIDMAVIERQINAIKDEAVRIRLLTDFNDIKTSLNTRQAQINARKPQPKQAKDTNRKPSASSLRLSDTGENIAVIAAIGAVAVFGGGVLFIVSRRRQDNI</sequence>
<keyword evidence="2" id="KW-0964">Secreted</keyword>
<name>A0AB39JA86_9BACT</name>
<evidence type="ECO:0000256" key="2">
    <source>
        <dbReference type="ARBA" id="ARBA00022525"/>
    </source>
</evidence>
<dbReference type="RefSeq" id="WP_369000191.1">
    <property type="nucleotide sequence ID" value="NZ_CP158487.1"/>
</dbReference>
<keyword evidence="3" id="KW-0572">Peptidoglycan-anchor</keyword>
<reference evidence="7" key="1">
    <citation type="submission" date="2024-06" db="EMBL/GenBank/DDBJ databases">
        <authorList>
            <person name="Atkinson C."/>
            <person name="McLean J."/>
            <person name="Gallagher L."/>
            <person name="Bor B."/>
            <person name="Mougous J."/>
        </authorList>
    </citation>
    <scope>NUCLEOTIDE SEQUENCE</scope>
    <source>
        <strain evidence="7">TM7-074</strain>
    </source>
</reference>
<evidence type="ECO:0000256" key="1">
    <source>
        <dbReference type="ARBA" id="ARBA00022512"/>
    </source>
</evidence>
<evidence type="ECO:0000256" key="5">
    <source>
        <dbReference type="SAM" id="Phobius"/>
    </source>
</evidence>
<proteinExistence type="predicted"/>
<dbReference type="PROSITE" id="PS50847">
    <property type="entry name" value="GRAM_POS_ANCHORING"/>
    <property type="match status" value="1"/>
</dbReference>
<protein>
    <recommendedName>
        <fullName evidence="6">Gram-positive cocci surface proteins LPxTG domain-containing protein</fullName>
    </recommendedName>
</protein>
<evidence type="ECO:0000256" key="4">
    <source>
        <dbReference type="SAM" id="MobiDB-lite"/>
    </source>
</evidence>
<feature type="region of interest" description="Disordered" evidence="4">
    <location>
        <begin position="171"/>
        <end position="198"/>
    </location>
</feature>
<keyword evidence="5" id="KW-0812">Transmembrane</keyword>
<dbReference type="Gene3D" id="1.20.1270.90">
    <property type="entry name" value="AF1782-like"/>
    <property type="match status" value="1"/>
</dbReference>